<dbReference type="PANTHER" id="PTHR24567:SF68">
    <property type="entry name" value="DNA-BINDING TRANSCRIPTIONAL DUAL REGULATOR CRP"/>
    <property type="match status" value="1"/>
</dbReference>
<dbReference type="SMART" id="SM00419">
    <property type="entry name" value="HTH_CRP"/>
    <property type="match status" value="1"/>
</dbReference>
<keyword evidence="2" id="KW-0238">DNA-binding</keyword>
<dbReference type="CDD" id="cd00038">
    <property type="entry name" value="CAP_ED"/>
    <property type="match status" value="1"/>
</dbReference>
<evidence type="ECO:0000313" key="6">
    <source>
        <dbReference type="EMBL" id="SHO53597.1"/>
    </source>
</evidence>
<reference evidence="6 7" key="1">
    <citation type="submission" date="2016-12" db="EMBL/GenBank/DDBJ databases">
        <authorList>
            <person name="Song W.-J."/>
            <person name="Kurnit D.M."/>
        </authorList>
    </citation>
    <scope>NUCLEOTIDE SEQUENCE [LARGE SCALE GENOMIC DNA]</scope>
    <source>
        <strain evidence="6 7">DSM 18488</strain>
    </source>
</reference>
<dbReference type="Pfam" id="PF13545">
    <property type="entry name" value="HTH_Crp_2"/>
    <property type="match status" value="1"/>
</dbReference>
<dbReference type="InterPro" id="IPR036388">
    <property type="entry name" value="WH-like_DNA-bd_sf"/>
</dbReference>
<gene>
    <name evidence="6" type="ORF">SAMN02745220_05221</name>
</gene>
<dbReference type="InterPro" id="IPR018490">
    <property type="entry name" value="cNMP-bd_dom_sf"/>
</dbReference>
<feature type="domain" description="HTH crp-type" evidence="5">
    <location>
        <begin position="159"/>
        <end position="232"/>
    </location>
</feature>
<name>A0A1M7YLX6_9BACT</name>
<dbReference type="GO" id="GO:0003677">
    <property type="term" value="F:DNA binding"/>
    <property type="evidence" value="ECO:0007669"/>
    <property type="project" value="UniProtKB-KW"/>
</dbReference>
<dbReference type="SUPFAM" id="SSF51206">
    <property type="entry name" value="cAMP-binding domain-like"/>
    <property type="match status" value="1"/>
</dbReference>
<dbReference type="EMBL" id="FRFE01000064">
    <property type="protein sequence ID" value="SHO53597.1"/>
    <property type="molecule type" value="Genomic_DNA"/>
</dbReference>
<dbReference type="Proteomes" id="UP000184603">
    <property type="component" value="Unassembled WGS sequence"/>
</dbReference>
<dbReference type="InterPro" id="IPR014710">
    <property type="entry name" value="RmlC-like_jellyroll"/>
</dbReference>
<keyword evidence="7" id="KW-1185">Reference proteome</keyword>
<dbReference type="InterPro" id="IPR050397">
    <property type="entry name" value="Env_Response_Regulators"/>
</dbReference>
<dbReference type="SMART" id="SM00100">
    <property type="entry name" value="cNMP"/>
    <property type="match status" value="1"/>
</dbReference>
<dbReference type="InterPro" id="IPR012318">
    <property type="entry name" value="HTH_CRP"/>
</dbReference>
<evidence type="ECO:0000256" key="3">
    <source>
        <dbReference type="ARBA" id="ARBA00023163"/>
    </source>
</evidence>
<keyword evidence="3" id="KW-0804">Transcription</keyword>
<dbReference type="Gene3D" id="1.10.10.10">
    <property type="entry name" value="Winged helix-like DNA-binding domain superfamily/Winged helix DNA-binding domain"/>
    <property type="match status" value="1"/>
</dbReference>
<dbReference type="PROSITE" id="PS50042">
    <property type="entry name" value="CNMP_BINDING_3"/>
    <property type="match status" value="1"/>
</dbReference>
<dbReference type="GO" id="GO:0005829">
    <property type="term" value="C:cytosol"/>
    <property type="evidence" value="ECO:0007669"/>
    <property type="project" value="TreeGrafter"/>
</dbReference>
<keyword evidence="1" id="KW-0805">Transcription regulation</keyword>
<evidence type="ECO:0000259" key="4">
    <source>
        <dbReference type="PROSITE" id="PS50042"/>
    </source>
</evidence>
<dbReference type="Pfam" id="PF00027">
    <property type="entry name" value="cNMP_binding"/>
    <property type="match status" value="1"/>
</dbReference>
<evidence type="ECO:0000256" key="1">
    <source>
        <dbReference type="ARBA" id="ARBA00023015"/>
    </source>
</evidence>
<accession>A0A1M7YLX6</accession>
<evidence type="ECO:0000259" key="5">
    <source>
        <dbReference type="PROSITE" id="PS51063"/>
    </source>
</evidence>
<dbReference type="STRING" id="1121416.SAMN02745220_05221"/>
<dbReference type="SUPFAM" id="SSF46785">
    <property type="entry name" value="Winged helix' DNA-binding domain"/>
    <property type="match status" value="1"/>
</dbReference>
<organism evidence="6 7">
    <name type="scientific">Desulfopila aestuarii DSM 18488</name>
    <dbReference type="NCBI Taxonomy" id="1121416"/>
    <lineage>
        <taxon>Bacteria</taxon>
        <taxon>Pseudomonadati</taxon>
        <taxon>Thermodesulfobacteriota</taxon>
        <taxon>Desulfobulbia</taxon>
        <taxon>Desulfobulbales</taxon>
        <taxon>Desulfocapsaceae</taxon>
        <taxon>Desulfopila</taxon>
    </lineage>
</organism>
<dbReference type="Gene3D" id="2.60.120.10">
    <property type="entry name" value="Jelly Rolls"/>
    <property type="match status" value="1"/>
</dbReference>
<sequence length="233" mass="26241">MQCLCEKLSADFPELSPICIGHLWLFRDLPNETLKAMSQSAIRYRKQRGEQIFLEGDLAETMFLIKGGRIKLSKLSESGNELILGYRKPGDFIGENVLTDAGTYPCSAWCQEETLVCGFSRQQFNALILEHPHIGLQIIRNMSERINWLSDQVGNLATANIEDRLYRVLQNVAKEHGAEDERGYILNFTITHEELGFLIGAHRVSVTRAMNTLKHNGKIAADGKSLVIARIPQ</sequence>
<evidence type="ECO:0000313" key="7">
    <source>
        <dbReference type="Proteomes" id="UP000184603"/>
    </source>
</evidence>
<dbReference type="PROSITE" id="PS51063">
    <property type="entry name" value="HTH_CRP_2"/>
    <property type="match status" value="1"/>
</dbReference>
<evidence type="ECO:0000256" key="2">
    <source>
        <dbReference type="ARBA" id="ARBA00023125"/>
    </source>
</evidence>
<feature type="domain" description="Cyclic nucleotide-binding" evidence="4">
    <location>
        <begin position="25"/>
        <end position="145"/>
    </location>
</feature>
<dbReference type="InterPro" id="IPR000595">
    <property type="entry name" value="cNMP-bd_dom"/>
</dbReference>
<dbReference type="PANTHER" id="PTHR24567">
    <property type="entry name" value="CRP FAMILY TRANSCRIPTIONAL REGULATORY PROTEIN"/>
    <property type="match status" value="1"/>
</dbReference>
<dbReference type="GO" id="GO:0003700">
    <property type="term" value="F:DNA-binding transcription factor activity"/>
    <property type="evidence" value="ECO:0007669"/>
    <property type="project" value="TreeGrafter"/>
</dbReference>
<dbReference type="OrthoDB" id="5415223at2"/>
<protein>
    <submittedName>
        <fullName evidence="6">CRP/FNR family transcriptional regulator, anaerobic regulatory protein</fullName>
    </submittedName>
</protein>
<dbReference type="RefSeq" id="WP_073617173.1">
    <property type="nucleotide sequence ID" value="NZ_FRFE01000064.1"/>
</dbReference>
<proteinExistence type="predicted"/>
<dbReference type="AlphaFoldDB" id="A0A1M7YLX6"/>
<dbReference type="InterPro" id="IPR036390">
    <property type="entry name" value="WH_DNA-bd_sf"/>
</dbReference>